<sequence length="132" mass="14753">MFVVTRTKCSNITNAFTAFALKKGITVEQKFLVSGHTQMDVTPSVHSVFEGKVKLCDLFTLQDYLVTIQMASKHPPHILSSKFISMRLASECVKSIRPDRKTNDPNVSGVSACQCSLDHDGVLNMKYKLNWT</sequence>
<accession>A0AAV4AAQ1</accession>
<gene>
    <name evidence="1" type="ORF">PoB_003033300</name>
</gene>
<organism evidence="1 2">
    <name type="scientific">Plakobranchus ocellatus</name>
    <dbReference type="NCBI Taxonomy" id="259542"/>
    <lineage>
        <taxon>Eukaryota</taxon>
        <taxon>Metazoa</taxon>
        <taxon>Spiralia</taxon>
        <taxon>Lophotrochozoa</taxon>
        <taxon>Mollusca</taxon>
        <taxon>Gastropoda</taxon>
        <taxon>Heterobranchia</taxon>
        <taxon>Euthyneura</taxon>
        <taxon>Panpulmonata</taxon>
        <taxon>Sacoglossa</taxon>
        <taxon>Placobranchoidea</taxon>
        <taxon>Plakobranchidae</taxon>
        <taxon>Plakobranchus</taxon>
    </lineage>
</organism>
<evidence type="ECO:0000313" key="1">
    <source>
        <dbReference type="EMBL" id="GFO03828.1"/>
    </source>
</evidence>
<comment type="caution">
    <text evidence="1">The sequence shown here is derived from an EMBL/GenBank/DDBJ whole genome shotgun (WGS) entry which is preliminary data.</text>
</comment>
<name>A0AAV4AAQ1_9GAST</name>
<evidence type="ECO:0000313" key="2">
    <source>
        <dbReference type="Proteomes" id="UP000735302"/>
    </source>
</evidence>
<dbReference type="AlphaFoldDB" id="A0AAV4AAQ1"/>
<dbReference type="Proteomes" id="UP000735302">
    <property type="component" value="Unassembled WGS sequence"/>
</dbReference>
<reference evidence="1 2" key="1">
    <citation type="journal article" date="2021" name="Elife">
        <title>Chloroplast acquisition without the gene transfer in kleptoplastic sea slugs, Plakobranchus ocellatus.</title>
        <authorList>
            <person name="Maeda T."/>
            <person name="Takahashi S."/>
            <person name="Yoshida T."/>
            <person name="Shimamura S."/>
            <person name="Takaki Y."/>
            <person name="Nagai Y."/>
            <person name="Toyoda A."/>
            <person name="Suzuki Y."/>
            <person name="Arimoto A."/>
            <person name="Ishii H."/>
            <person name="Satoh N."/>
            <person name="Nishiyama T."/>
            <person name="Hasebe M."/>
            <person name="Maruyama T."/>
            <person name="Minagawa J."/>
            <person name="Obokata J."/>
            <person name="Shigenobu S."/>
        </authorList>
    </citation>
    <scope>NUCLEOTIDE SEQUENCE [LARGE SCALE GENOMIC DNA]</scope>
</reference>
<keyword evidence="2" id="KW-1185">Reference proteome</keyword>
<proteinExistence type="predicted"/>
<protein>
    <submittedName>
        <fullName evidence="1">Uncharacterized protein</fullName>
    </submittedName>
</protein>
<dbReference type="EMBL" id="BLXT01003731">
    <property type="protein sequence ID" value="GFO03828.1"/>
    <property type="molecule type" value="Genomic_DNA"/>
</dbReference>